<name>A0A2T0KJ90_9ACTN</name>
<keyword evidence="3" id="KW-1185">Reference proteome</keyword>
<evidence type="ECO:0000313" key="3">
    <source>
        <dbReference type="Proteomes" id="UP000239415"/>
    </source>
</evidence>
<dbReference type="AlphaFoldDB" id="A0A2T0KJ90"/>
<evidence type="ECO:0000256" key="1">
    <source>
        <dbReference type="SAM" id="MobiDB-lite"/>
    </source>
</evidence>
<dbReference type="Proteomes" id="UP000239415">
    <property type="component" value="Unassembled WGS sequence"/>
</dbReference>
<comment type="caution">
    <text evidence="2">The sequence shown here is derived from an EMBL/GenBank/DDBJ whole genome shotgun (WGS) entry which is preliminary data.</text>
</comment>
<sequence>MFAGLDDIDWGSLGHVSRLNGQFGGAALS</sequence>
<gene>
    <name evidence="2" type="ORF">CLV67_103327</name>
</gene>
<evidence type="ECO:0000313" key="2">
    <source>
        <dbReference type="EMBL" id="PRX23578.1"/>
    </source>
</evidence>
<protein>
    <submittedName>
        <fullName evidence="2">Uncharacterized protein</fullName>
    </submittedName>
</protein>
<organism evidence="2 3">
    <name type="scientific">Actinoplanes italicus</name>
    <dbReference type="NCBI Taxonomy" id="113567"/>
    <lineage>
        <taxon>Bacteria</taxon>
        <taxon>Bacillati</taxon>
        <taxon>Actinomycetota</taxon>
        <taxon>Actinomycetes</taxon>
        <taxon>Micromonosporales</taxon>
        <taxon>Micromonosporaceae</taxon>
        <taxon>Actinoplanes</taxon>
    </lineage>
</organism>
<reference evidence="2 3" key="1">
    <citation type="submission" date="2018-03" db="EMBL/GenBank/DDBJ databases">
        <title>Genomic Encyclopedia of Archaeal and Bacterial Type Strains, Phase II (KMG-II): from individual species to whole genera.</title>
        <authorList>
            <person name="Goeker M."/>
        </authorList>
    </citation>
    <scope>NUCLEOTIDE SEQUENCE [LARGE SCALE GENOMIC DNA]</scope>
    <source>
        <strain evidence="2 3">DSM 43146</strain>
    </source>
</reference>
<proteinExistence type="predicted"/>
<feature type="region of interest" description="Disordered" evidence="1">
    <location>
        <begin position="1"/>
        <end position="29"/>
    </location>
</feature>
<accession>A0A2T0KJ90</accession>
<dbReference type="EMBL" id="PVMZ01000003">
    <property type="protein sequence ID" value="PRX23578.1"/>
    <property type="molecule type" value="Genomic_DNA"/>
</dbReference>